<accession>A0A2J0KWX3</accession>
<sequence length="247" mass="27747">MTGIKKSKYRKKDLGDPKQILDALAEISEAVTSDLYLDDILKLIVNVTAKVMGSKICSLLRLDKTNNELVVKATQSISDVYNKKPNIKAGGGIAGMVAKEGKPITVLDVRKDERYLNRNIAKREKLCSLLCVPLVFKGKVIGVLNSYTSKPHKFSKEEINILKSVANQAAIVIENFRLVVESKVIKEELESRKVIERAKGILMRQETISEEEAYNKIRKYSMDSRKSMREVSEAIIVSEDMKKSAQK</sequence>
<dbReference type="SUPFAM" id="SSF55781">
    <property type="entry name" value="GAF domain-like"/>
    <property type="match status" value="1"/>
</dbReference>
<evidence type="ECO:0000256" key="1">
    <source>
        <dbReference type="ARBA" id="ARBA00023015"/>
    </source>
</evidence>
<evidence type="ECO:0000256" key="2">
    <source>
        <dbReference type="ARBA" id="ARBA00023163"/>
    </source>
</evidence>
<comment type="caution">
    <text evidence="4">The sequence shown here is derived from an EMBL/GenBank/DDBJ whole genome shotgun (WGS) entry which is preliminary data.</text>
</comment>
<dbReference type="Gene3D" id="3.30.450.40">
    <property type="match status" value="1"/>
</dbReference>
<dbReference type="PROSITE" id="PS50921">
    <property type="entry name" value="ANTAR"/>
    <property type="match status" value="1"/>
</dbReference>
<dbReference type="InterPro" id="IPR029016">
    <property type="entry name" value="GAF-like_dom_sf"/>
</dbReference>
<dbReference type="InterPro" id="IPR005561">
    <property type="entry name" value="ANTAR"/>
</dbReference>
<keyword evidence="2" id="KW-0804">Transcription</keyword>
<dbReference type="Pfam" id="PF03861">
    <property type="entry name" value="ANTAR"/>
    <property type="match status" value="1"/>
</dbReference>
<dbReference type="Proteomes" id="UP000230052">
    <property type="component" value="Unassembled WGS sequence"/>
</dbReference>
<dbReference type="SMART" id="SM00065">
    <property type="entry name" value="GAF"/>
    <property type="match status" value="1"/>
</dbReference>
<dbReference type="AlphaFoldDB" id="A0A2J0KWX3"/>
<dbReference type="SMART" id="SM01012">
    <property type="entry name" value="ANTAR"/>
    <property type="match status" value="1"/>
</dbReference>
<organism evidence="4 5">
    <name type="scientific">Candidatus Aquitaenariimonas noxiae</name>
    <dbReference type="NCBI Taxonomy" id="1974741"/>
    <lineage>
        <taxon>Bacteria</taxon>
        <taxon>Pseudomonadati</taxon>
        <taxon>Candidatus Omnitrophota</taxon>
        <taxon>Candidatus Aquitaenariimonas</taxon>
    </lineage>
</organism>
<dbReference type="Pfam" id="PF13185">
    <property type="entry name" value="GAF_2"/>
    <property type="match status" value="1"/>
</dbReference>
<keyword evidence="1" id="KW-0805">Transcription regulation</keyword>
<evidence type="ECO:0000259" key="3">
    <source>
        <dbReference type="PROSITE" id="PS50921"/>
    </source>
</evidence>
<dbReference type="GO" id="GO:0003723">
    <property type="term" value="F:RNA binding"/>
    <property type="evidence" value="ECO:0007669"/>
    <property type="project" value="InterPro"/>
</dbReference>
<feature type="domain" description="ANTAR" evidence="3">
    <location>
        <begin position="175"/>
        <end position="236"/>
    </location>
</feature>
<dbReference type="GO" id="GO:0016301">
    <property type="term" value="F:kinase activity"/>
    <property type="evidence" value="ECO:0007669"/>
    <property type="project" value="UniProtKB-KW"/>
</dbReference>
<gene>
    <name evidence="4" type="ORF">COS99_08445</name>
</gene>
<evidence type="ECO:0000313" key="5">
    <source>
        <dbReference type="Proteomes" id="UP000230052"/>
    </source>
</evidence>
<keyword evidence="4" id="KW-0418">Kinase</keyword>
<dbReference type="Gene3D" id="1.10.10.10">
    <property type="entry name" value="Winged helix-like DNA-binding domain superfamily/Winged helix DNA-binding domain"/>
    <property type="match status" value="1"/>
</dbReference>
<dbReference type="InterPro" id="IPR003018">
    <property type="entry name" value="GAF"/>
</dbReference>
<dbReference type="InterPro" id="IPR036388">
    <property type="entry name" value="WH-like_DNA-bd_sf"/>
</dbReference>
<keyword evidence="4" id="KW-0808">Transferase</keyword>
<proteinExistence type="predicted"/>
<reference evidence="4 5" key="1">
    <citation type="submission" date="2017-09" db="EMBL/GenBank/DDBJ databases">
        <title>Depth-based differentiation of microbial function through sediment-hosted aquifers and enrichment of novel symbionts in the deep terrestrial subsurface.</title>
        <authorList>
            <person name="Probst A.J."/>
            <person name="Ladd B."/>
            <person name="Jarett J.K."/>
            <person name="Geller-Mcgrath D.E."/>
            <person name="Sieber C.M."/>
            <person name="Emerson J.B."/>
            <person name="Anantharaman K."/>
            <person name="Thomas B.C."/>
            <person name="Malmstrom R."/>
            <person name="Stieglmeier M."/>
            <person name="Klingl A."/>
            <person name="Woyke T."/>
            <person name="Ryan C.M."/>
            <person name="Banfield J.F."/>
        </authorList>
    </citation>
    <scope>NUCLEOTIDE SEQUENCE [LARGE SCALE GENOMIC DNA]</scope>
    <source>
        <strain evidence="4">CG07_land_8_20_14_0_80_42_15</strain>
    </source>
</reference>
<evidence type="ECO:0000313" key="4">
    <source>
        <dbReference type="EMBL" id="PIU40920.1"/>
    </source>
</evidence>
<name>A0A2J0KWX3_9BACT</name>
<protein>
    <submittedName>
        <fullName evidence="4">Histidine kinase</fullName>
    </submittedName>
</protein>
<dbReference type="EMBL" id="PEWV01000075">
    <property type="protein sequence ID" value="PIU40920.1"/>
    <property type="molecule type" value="Genomic_DNA"/>
</dbReference>